<feature type="compositionally biased region" description="Basic and acidic residues" evidence="1">
    <location>
        <begin position="563"/>
        <end position="583"/>
    </location>
</feature>
<organism evidence="2 3">
    <name type="scientific">Sporormia fimetaria CBS 119925</name>
    <dbReference type="NCBI Taxonomy" id="1340428"/>
    <lineage>
        <taxon>Eukaryota</taxon>
        <taxon>Fungi</taxon>
        <taxon>Dikarya</taxon>
        <taxon>Ascomycota</taxon>
        <taxon>Pezizomycotina</taxon>
        <taxon>Dothideomycetes</taxon>
        <taxon>Pleosporomycetidae</taxon>
        <taxon>Pleosporales</taxon>
        <taxon>Sporormiaceae</taxon>
        <taxon>Sporormia</taxon>
    </lineage>
</organism>
<proteinExistence type="predicted"/>
<feature type="region of interest" description="Disordered" evidence="1">
    <location>
        <begin position="1"/>
        <end position="21"/>
    </location>
</feature>
<feature type="compositionally biased region" description="Polar residues" evidence="1">
    <location>
        <begin position="8"/>
        <end position="21"/>
    </location>
</feature>
<dbReference type="EMBL" id="MU006602">
    <property type="protein sequence ID" value="KAF2742964.1"/>
    <property type="molecule type" value="Genomic_DNA"/>
</dbReference>
<dbReference type="OrthoDB" id="284473at2759"/>
<dbReference type="Proteomes" id="UP000799440">
    <property type="component" value="Unassembled WGS sequence"/>
</dbReference>
<feature type="compositionally biased region" description="Polar residues" evidence="1">
    <location>
        <begin position="141"/>
        <end position="151"/>
    </location>
</feature>
<name>A0A6A6UZQ8_9PLEO</name>
<dbReference type="AlphaFoldDB" id="A0A6A6UZQ8"/>
<sequence length="845" mass="93020">MAAAERPTPSSTIDGKPNAQSILSKEDQEELALLDTTFDHLKKLVPPSPYILSTPSLKPYRHYTGQSERMWMLGHLFTPDEEHLQYRTFLYREPCGDDIFVLQAGESCDEPSEPPKSQSANTPLPGAKKRLTYSAYKAKQASANATPNQKKPSPGPTPPDSSSTPKQLDVNGAAGSDRTVPSSTSNGKEPHKRATSAVITPSKPNKRPKNKHAQDVSPTKPAGADTAAKPAEDRLSSSDGTPHGLPRLLSPVDQHITNPYGLPPILSPTLPSNVQAELDRLTSRERGDSNASNSSAGKKTQPSITSDTQIQEQQFEKTVSRNSTGAPASSAKSHSQMAQSQQSTDGKIGLKRPATEVPTWAADTSSDLTEEESASSPKLVVKLKYGRRNSNTITRLLKLPQPKKGRPVPDKTNHKPNSSGVSESVEDPAKTKHTSKKHPHTEVAKVKSVAKPQRTSSPEVVKRKRTASPESVKRKRTVSPEAVKRKRTASPDAAKRQRTASPAIVHVKSKPPKPTPTSSQEAPPRPKKSSTPVPKPSKNTTNSDLHTTPLKANAGSVITPNTERVDTPQSDKKGPQRPSVKREVLEAQSKLNRRLIRLGRFLKHEVQNDWFRMARPPPKKDEMRVAVKCLECILCYVAAFSLQDYHSSVRGQPMAVDTTWKTLLPLCFSWGPRTKGFWPLEGLRLHLSAVICSTICQQLAMRGTAPDLTTSSTEDDALKKMTHDFQTISEMYVKLVHLQHDAKTSLRFDDLQASFPDTWAKRAPSSAKKPPAYPPKDMGLSLPLKLGEAFHLPPNTLETNPLQTLKFGFLLIQEYERKEKLDYTWRLDIDSPERIQVPEESDDPV</sequence>
<protein>
    <submittedName>
        <fullName evidence="2">Uncharacterized protein</fullName>
    </submittedName>
</protein>
<feature type="compositionally biased region" description="Basic and acidic residues" evidence="1">
    <location>
        <begin position="277"/>
        <end position="288"/>
    </location>
</feature>
<feature type="compositionally biased region" description="Polar residues" evidence="1">
    <location>
        <begin position="320"/>
        <end position="345"/>
    </location>
</feature>
<evidence type="ECO:0000313" key="3">
    <source>
        <dbReference type="Proteomes" id="UP000799440"/>
    </source>
</evidence>
<evidence type="ECO:0000313" key="2">
    <source>
        <dbReference type="EMBL" id="KAF2742964.1"/>
    </source>
</evidence>
<gene>
    <name evidence="2" type="ORF">M011DRAFT_490214</name>
</gene>
<accession>A0A6A6UZQ8</accession>
<keyword evidence="3" id="KW-1185">Reference proteome</keyword>
<feature type="region of interest" description="Disordered" evidence="1">
    <location>
        <begin position="106"/>
        <end position="583"/>
    </location>
</feature>
<reference evidence="2" key="1">
    <citation type="journal article" date="2020" name="Stud. Mycol.">
        <title>101 Dothideomycetes genomes: a test case for predicting lifestyles and emergence of pathogens.</title>
        <authorList>
            <person name="Haridas S."/>
            <person name="Albert R."/>
            <person name="Binder M."/>
            <person name="Bloem J."/>
            <person name="Labutti K."/>
            <person name="Salamov A."/>
            <person name="Andreopoulos B."/>
            <person name="Baker S."/>
            <person name="Barry K."/>
            <person name="Bills G."/>
            <person name="Bluhm B."/>
            <person name="Cannon C."/>
            <person name="Castanera R."/>
            <person name="Culley D."/>
            <person name="Daum C."/>
            <person name="Ezra D."/>
            <person name="Gonzalez J."/>
            <person name="Henrissat B."/>
            <person name="Kuo A."/>
            <person name="Liang C."/>
            <person name="Lipzen A."/>
            <person name="Lutzoni F."/>
            <person name="Magnuson J."/>
            <person name="Mondo S."/>
            <person name="Nolan M."/>
            <person name="Ohm R."/>
            <person name="Pangilinan J."/>
            <person name="Park H.-J."/>
            <person name="Ramirez L."/>
            <person name="Alfaro M."/>
            <person name="Sun H."/>
            <person name="Tritt A."/>
            <person name="Yoshinaga Y."/>
            <person name="Zwiers L.-H."/>
            <person name="Turgeon B."/>
            <person name="Goodwin S."/>
            <person name="Spatafora J."/>
            <person name="Crous P."/>
            <person name="Grigoriev I."/>
        </authorList>
    </citation>
    <scope>NUCLEOTIDE SEQUENCE</scope>
    <source>
        <strain evidence="2">CBS 119925</strain>
    </source>
</reference>
<feature type="compositionally biased region" description="Polar residues" evidence="1">
    <location>
        <begin position="289"/>
        <end position="313"/>
    </location>
</feature>
<evidence type="ECO:0000256" key="1">
    <source>
        <dbReference type="SAM" id="MobiDB-lite"/>
    </source>
</evidence>
<feature type="compositionally biased region" description="Low complexity" evidence="1">
    <location>
        <begin position="529"/>
        <end position="541"/>
    </location>
</feature>